<proteinExistence type="predicted"/>
<gene>
    <name evidence="3" type="ORF">VFPPC_13161</name>
</gene>
<accession>A0A179G9V2</accession>
<comment type="caution">
    <text evidence="3">The sequence shown here is derived from an EMBL/GenBank/DDBJ whole genome shotgun (WGS) entry which is preliminary data.</text>
</comment>
<dbReference type="EMBL" id="LSBJ02000001">
    <property type="protein sequence ID" value="OAQ74270.2"/>
    <property type="molecule type" value="Genomic_DNA"/>
</dbReference>
<dbReference type="OrthoDB" id="3219396at2759"/>
<dbReference type="STRING" id="1380566.A0A179G9V2"/>
<reference evidence="3 4" key="1">
    <citation type="journal article" date="2016" name="PLoS Pathog.">
        <title>Biosynthesis of antibiotic leucinostatins in bio-control fungus Purpureocillium lilacinum and their inhibition on phytophthora revealed by genome mining.</title>
        <authorList>
            <person name="Wang G."/>
            <person name="Liu Z."/>
            <person name="Lin R."/>
            <person name="Li E."/>
            <person name="Mao Z."/>
            <person name="Ling J."/>
            <person name="Yang Y."/>
            <person name="Yin W.B."/>
            <person name="Xie B."/>
        </authorList>
    </citation>
    <scope>NUCLEOTIDE SEQUENCE [LARGE SCALE GENOMIC DNA]</scope>
    <source>
        <strain evidence="3">170</strain>
    </source>
</reference>
<evidence type="ECO:0000313" key="4">
    <source>
        <dbReference type="Proteomes" id="UP000078397"/>
    </source>
</evidence>
<evidence type="ECO:0000256" key="1">
    <source>
        <dbReference type="SAM" id="MobiDB-lite"/>
    </source>
</evidence>
<name>A0A179G9V2_METCM</name>
<dbReference type="PROSITE" id="PS50181">
    <property type="entry name" value="FBOX"/>
    <property type="match status" value="1"/>
</dbReference>
<dbReference type="AlphaFoldDB" id="A0A179G9V2"/>
<evidence type="ECO:0000259" key="2">
    <source>
        <dbReference type="PROSITE" id="PS50181"/>
    </source>
</evidence>
<protein>
    <submittedName>
        <fullName evidence="3">F-box domain-containing protein</fullName>
    </submittedName>
</protein>
<keyword evidence="4" id="KW-1185">Reference proteome</keyword>
<sequence length="322" mass="35441">MQPSPPAGQDGQLIHGFQISLASLQHSPASSLSEGVWLEDVSDTPLRGPSDELASQSLPEATDAQPCSSYLVDSYSGMGAAMDNCRSAELVVDMDASSDIDGAVEDGPQSCDESNDTQLTPNPHSLVTTAVNSLAPLECLPNEVLLNVLGFLDVGDLLATSRTNHLLRSLSLAPILHHYRLRRNRQILPPLLSSPSRPTVADLIARSIFLTHTSVVSRRLAWSLVSIRLSRRLAARPSPEALVQRCVLPKECVPGMASVHIAPGIVAKRKAIEKEKVKDGLRRWIAAKWKGEHREREEELRRWHESKGIGRVWKLTKFWERV</sequence>
<dbReference type="Gene3D" id="6.10.140.2040">
    <property type="match status" value="1"/>
</dbReference>
<evidence type="ECO:0000313" key="3">
    <source>
        <dbReference type="EMBL" id="OAQ74270.2"/>
    </source>
</evidence>
<organism evidence="3 4">
    <name type="scientific">Pochonia chlamydosporia 170</name>
    <dbReference type="NCBI Taxonomy" id="1380566"/>
    <lineage>
        <taxon>Eukaryota</taxon>
        <taxon>Fungi</taxon>
        <taxon>Dikarya</taxon>
        <taxon>Ascomycota</taxon>
        <taxon>Pezizomycotina</taxon>
        <taxon>Sordariomycetes</taxon>
        <taxon>Hypocreomycetidae</taxon>
        <taxon>Hypocreales</taxon>
        <taxon>Clavicipitaceae</taxon>
        <taxon>Pochonia</taxon>
    </lineage>
</organism>
<dbReference type="Pfam" id="PF12937">
    <property type="entry name" value="F-box-like"/>
    <property type="match status" value="1"/>
</dbReference>
<dbReference type="CDD" id="cd09917">
    <property type="entry name" value="F-box_SF"/>
    <property type="match status" value="1"/>
</dbReference>
<dbReference type="KEGG" id="pchm:VFPPC_13161"/>
<dbReference type="SUPFAM" id="SSF81383">
    <property type="entry name" value="F-box domain"/>
    <property type="match status" value="1"/>
</dbReference>
<dbReference type="RefSeq" id="XP_022284761.1">
    <property type="nucleotide sequence ID" value="XM_022428862.1"/>
</dbReference>
<dbReference type="GeneID" id="28854932"/>
<dbReference type="InterPro" id="IPR036047">
    <property type="entry name" value="F-box-like_dom_sf"/>
</dbReference>
<feature type="domain" description="F-box" evidence="2">
    <location>
        <begin position="134"/>
        <end position="170"/>
    </location>
</feature>
<dbReference type="Proteomes" id="UP000078397">
    <property type="component" value="Unassembled WGS sequence"/>
</dbReference>
<feature type="region of interest" description="Disordered" evidence="1">
    <location>
        <begin position="43"/>
        <end position="62"/>
    </location>
</feature>
<dbReference type="InterPro" id="IPR001810">
    <property type="entry name" value="F-box_dom"/>
</dbReference>